<gene>
    <name evidence="1" type="ORF">MNBD_GAMMA09-185</name>
</gene>
<dbReference type="AlphaFoldDB" id="A0A3B0XHV5"/>
<accession>A0A3B0XHV5</accession>
<feature type="non-terminal residue" evidence="1">
    <location>
        <position position="1"/>
    </location>
</feature>
<dbReference type="EMBL" id="UOFI01000111">
    <property type="protein sequence ID" value="VAW67878.1"/>
    <property type="molecule type" value="Genomic_DNA"/>
</dbReference>
<name>A0A3B0XHV5_9ZZZZ</name>
<protein>
    <submittedName>
        <fullName evidence="1">Uncharacterized protein</fullName>
    </submittedName>
</protein>
<organism evidence="1">
    <name type="scientific">hydrothermal vent metagenome</name>
    <dbReference type="NCBI Taxonomy" id="652676"/>
    <lineage>
        <taxon>unclassified sequences</taxon>
        <taxon>metagenomes</taxon>
        <taxon>ecological metagenomes</taxon>
    </lineage>
</organism>
<evidence type="ECO:0000313" key="1">
    <source>
        <dbReference type="EMBL" id="VAW67878.1"/>
    </source>
</evidence>
<reference evidence="1" key="1">
    <citation type="submission" date="2018-06" db="EMBL/GenBank/DDBJ databases">
        <authorList>
            <person name="Zhirakovskaya E."/>
        </authorList>
    </citation>
    <scope>NUCLEOTIDE SEQUENCE</scope>
</reference>
<sequence>RINKIYAHDDQAGPFARMEFDEKKSELNGKEYVALKTSWFDGNGRALTDLLIAPLYNKIRIPFEVVHDAVGCL</sequence>
<proteinExistence type="predicted"/>